<organism evidence="1 2">
    <name type="scientific">Mikania micrantha</name>
    <name type="common">bitter vine</name>
    <dbReference type="NCBI Taxonomy" id="192012"/>
    <lineage>
        <taxon>Eukaryota</taxon>
        <taxon>Viridiplantae</taxon>
        <taxon>Streptophyta</taxon>
        <taxon>Embryophyta</taxon>
        <taxon>Tracheophyta</taxon>
        <taxon>Spermatophyta</taxon>
        <taxon>Magnoliopsida</taxon>
        <taxon>eudicotyledons</taxon>
        <taxon>Gunneridae</taxon>
        <taxon>Pentapetalae</taxon>
        <taxon>asterids</taxon>
        <taxon>campanulids</taxon>
        <taxon>Asterales</taxon>
        <taxon>Asteraceae</taxon>
        <taxon>Asteroideae</taxon>
        <taxon>Heliantheae alliance</taxon>
        <taxon>Eupatorieae</taxon>
        <taxon>Mikania</taxon>
    </lineage>
</organism>
<dbReference type="InterPro" id="IPR039313">
    <property type="entry name" value="HIT4"/>
</dbReference>
<reference evidence="1 2" key="1">
    <citation type="submission" date="2019-05" db="EMBL/GenBank/DDBJ databases">
        <title>Mikania micrantha, genome provides insights into the molecular mechanism of rapid growth.</title>
        <authorList>
            <person name="Liu B."/>
        </authorList>
    </citation>
    <scope>NUCLEOTIDE SEQUENCE [LARGE SCALE GENOMIC DNA]</scope>
    <source>
        <strain evidence="1">NLD-2019</strain>
        <tissue evidence="1">Leaf</tissue>
    </source>
</reference>
<dbReference type="PANTHER" id="PTHR33704">
    <property type="entry name" value="PROTEIN HEAT INTOLERANT 4-RELATED"/>
    <property type="match status" value="1"/>
</dbReference>
<dbReference type="EMBL" id="SZYD01000017">
    <property type="protein sequence ID" value="KAD3066885.1"/>
    <property type="molecule type" value="Genomic_DNA"/>
</dbReference>
<dbReference type="Proteomes" id="UP000326396">
    <property type="component" value="Linkage Group LG7"/>
</dbReference>
<comment type="caution">
    <text evidence="1">The sequence shown here is derived from an EMBL/GenBank/DDBJ whole genome shotgun (WGS) entry which is preliminary data.</text>
</comment>
<dbReference type="AlphaFoldDB" id="A0A5N6LZ35"/>
<accession>A0A5N6LZ35</accession>
<dbReference type="PANTHER" id="PTHR33704:SF1">
    <property type="entry name" value="PROTEIN HEAT INTOLERANT 4-RELATED"/>
    <property type="match status" value="1"/>
</dbReference>
<evidence type="ECO:0000313" key="1">
    <source>
        <dbReference type="EMBL" id="KAD3066885.1"/>
    </source>
</evidence>
<name>A0A5N6LZ35_9ASTR</name>
<protein>
    <submittedName>
        <fullName evidence="1">Uncharacterized protein</fullName>
    </submittedName>
</protein>
<sequence>MPYNLSRNIASNFPILVFKLSIHQRNHQIVKFGATFRGQVIVFDGQLKVAFMPVVVVIVSPFPPSDKIIVQKGNGYEEVIDMEKINMVLVLISTSHVISSTDQVVGCIDPKFSKFFDNPYKVDEWREQNSVDIVDSLKGLIEAGELPRDHKDAFKEFVREKVNEGKRANRIVVVFVRRRGLITSPELKHSGEVRTSGFVKSIVEVLYLKTKVGQHGRGWRRIVGSELKLRHNGLFLTLEALLSAARPEALINAARLK</sequence>
<dbReference type="GO" id="GO:1900034">
    <property type="term" value="P:regulation of cellular response to heat"/>
    <property type="evidence" value="ECO:0007669"/>
    <property type="project" value="InterPro"/>
</dbReference>
<keyword evidence="2" id="KW-1185">Reference proteome</keyword>
<proteinExistence type="predicted"/>
<evidence type="ECO:0000313" key="2">
    <source>
        <dbReference type="Proteomes" id="UP000326396"/>
    </source>
</evidence>
<gene>
    <name evidence="1" type="ORF">E3N88_34765</name>
</gene>